<gene>
    <name evidence="6" type="ORF">CF165_01440</name>
</gene>
<dbReference type="RefSeq" id="WP_093945572.1">
    <property type="nucleotide sequence ID" value="NZ_NMUL01000002.1"/>
</dbReference>
<evidence type="ECO:0000313" key="6">
    <source>
        <dbReference type="EMBL" id="OXM71133.1"/>
    </source>
</evidence>
<feature type="region of interest" description="Disordered" evidence="5">
    <location>
        <begin position="158"/>
        <end position="178"/>
    </location>
</feature>
<evidence type="ECO:0000256" key="4">
    <source>
        <dbReference type="ARBA" id="ARBA00023186"/>
    </source>
</evidence>
<dbReference type="InterPro" id="IPR025734">
    <property type="entry name" value="EspG"/>
</dbReference>
<protein>
    <submittedName>
        <fullName evidence="6">ESX secretion-associated protein EspG</fullName>
    </submittedName>
</protein>
<comment type="subcellular location">
    <subcellularLocation>
        <location evidence="1">Cytoplasm</location>
    </subcellularLocation>
</comment>
<evidence type="ECO:0000256" key="5">
    <source>
        <dbReference type="SAM" id="MobiDB-lite"/>
    </source>
</evidence>
<evidence type="ECO:0000256" key="2">
    <source>
        <dbReference type="ARBA" id="ARBA00006411"/>
    </source>
</evidence>
<sequence>MPHSFSLSLAAVDILLEQLGLGRAPTPFEVPHVGTTVEQRAMIRDAVVRDLTGRGLWSRGRLDPDAELALATFVRGSVTINAAAELGDRHLFARVATDGQFAVLARQQDNLIVFEEVRPTGIVPAIVDLLPLTPAAPGQSVTITRPAEQPRHQRRDDVYDPFAGVTGPRAPSGGAGGPQLRMIERVFQEPKKRIGQFTAQTRGGAFPPLAWFDTPSGRWLMSSRAAADGQRWITYAPADNARLAQQLYAQLEGRF</sequence>
<dbReference type="Proteomes" id="UP000215199">
    <property type="component" value="Unassembled WGS sequence"/>
</dbReference>
<dbReference type="Pfam" id="PF14011">
    <property type="entry name" value="ESX-1_EspG"/>
    <property type="match status" value="1"/>
</dbReference>
<proteinExistence type="inferred from homology"/>
<dbReference type="OrthoDB" id="5175124at2"/>
<evidence type="ECO:0000256" key="3">
    <source>
        <dbReference type="ARBA" id="ARBA00022490"/>
    </source>
</evidence>
<organism evidence="6 7">
    <name type="scientific">Amycolatopsis vastitatis</name>
    <dbReference type="NCBI Taxonomy" id="1905142"/>
    <lineage>
        <taxon>Bacteria</taxon>
        <taxon>Bacillati</taxon>
        <taxon>Actinomycetota</taxon>
        <taxon>Actinomycetes</taxon>
        <taxon>Pseudonocardiales</taxon>
        <taxon>Pseudonocardiaceae</taxon>
        <taxon>Amycolatopsis</taxon>
    </lineage>
</organism>
<evidence type="ECO:0000313" key="7">
    <source>
        <dbReference type="Proteomes" id="UP000215199"/>
    </source>
</evidence>
<reference evidence="7" key="1">
    <citation type="submission" date="2017-07" db="EMBL/GenBank/DDBJ databases">
        <title>Comparative genome mining reveals phylogenetic distribution patterns of secondary metabolites in Amycolatopsis.</title>
        <authorList>
            <person name="Adamek M."/>
            <person name="Alanjary M."/>
            <person name="Sales-Ortells H."/>
            <person name="Goodfellow M."/>
            <person name="Bull A.T."/>
            <person name="Kalinowski J."/>
            <person name="Ziemert N."/>
        </authorList>
    </citation>
    <scope>NUCLEOTIDE SEQUENCE [LARGE SCALE GENOMIC DNA]</scope>
    <source>
        <strain evidence="7">H5</strain>
    </source>
</reference>
<keyword evidence="7" id="KW-1185">Reference proteome</keyword>
<dbReference type="AlphaFoldDB" id="A0A229TJ36"/>
<keyword evidence="3" id="KW-0963">Cytoplasm</keyword>
<accession>A0A229TJ36</accession>
<evidence type="ECO:0000256" key="1">
    <source>
        <dbReference type="ARBA" id="ARBA00004496"/>
    </source>
</evidence>
<comment type="similarity">
    <text evidence="2">Belongs to the EspG family.</text>
</comment>
<comment type="caution">
    <text evidence="6">The sequence shown here is derived from an EMBL/GenBank/DDBJ whole genome shotgun (WGS) entry which is preliminary data.</text>
</comment>
<keyword evidence="4" id="KW-0143">Chaperone</keyword>
<name>A0A229TJ36_9PSEU</name>
<dbReference type="EMBL" id="NMUL01000002">
    <property type="protein sequence ID" value="OXM71133.1"/>
    <property type="molecule type" value="Genomic_DNA"/>
</dbReference>